<evidence type="ECO:0000259" key="1">
    <source>
        <dbReference type="PROSITE" id="PS50181"/>
    </source>
</evidence>
<protein>
    <recommendedName>
        <fullName evidence="1">F-box domain-containing protein</fullName>
    </recommendedName>
</protein>
<reference evidence="2 3" key="1">
    <citation type="journal article" date="2019" name="G3 (Bethesda)">
        <title>Sequencing of a Wild Apple (Malus baccata) Genome Unravels the Differences Between Cultivated and Wild Apple Species Regarding Disease Resistance and Cold Tolerance.</title>
        <authorList>
            <person name="Chen X."/>
        </authorList>
    </citation>
    <scope>NUCLEOTIDE SEQUENCE [LARGE SCALE GENOMIC DNA]</scope>
    <source>
        <strain evidence="3">cv. Shandingzi</strain>
        <tissue evidence="2">Leaves</tissue>
    </source>
</reference>
<dbReference type="Pfam" id="PF00646">
    <property type="entry name" value="F-box"/>
    <property type="match status" value="1"/>
</dbReference>
<dbReference type="STRING" id="106549.A0A540LYB5"/>
<dbReference type="AlphaFoldDB" id="A0A540LYB5"/>
<dbReference type="InterPro" id="IPR006527">
    <property type="entry name" value="F-box-assoc_dom_typ1"/>
</dbReference>
<gene>
    <name evidence="2" type="ORF">C1H46_023135</name>
</gene>
<evidence type="ECO:0000313" key="3">
    <source>
        <dbReference type="Proteomes" id="UP000315295"/>
    </source>
</evidence>
<evidence type="ECO:0000313" key="2">
    <source>
        <dbReference type="EMBL" id="TQD91262.1"/>
    </source>
</evidence>
<dbReference type="InterPro" id="IPR050796">
    <property type="entry name" value="SCF_F-box_component"/>
</dbReference>
<accession>A0A540LYB5</accession>
<dbReference type="InterPro" id="IPR017451">
    <property type="entry name" value="F-box-assoc_interact_dom"/>
</dbReference>
<dbReference type="PROSITE" id="PS50181">
    <property type="entry name" value="FBOX"/>
    <property type="match status" value="1"/>
</dbReference>
<keyword evidence="3" id="KW-1185">Reference proteome</keyword>
<dbReference type="Pfam" id="PF07734">
    <property type="entry name" value="FBA_1"/>
    <property type="match status" value="1"/>
</dbReference>
<dbReference type="EMBL" id="VIEB01000426">
    <property type="protein sequence ID" value="TQD91262.1"/>
    <property type="molecule type" value="Genomic_DNA"/>
</dbReference>
<dbReference type="Gene3D" id="1.20.1280.50">
    <property type="match status" value="1"/>
</dbReference>
<dbReference type="NCBIfam" id="TIGR01640">
    <property type="entry name" value="F_box_assoc_1"/>
    <property type="match status" value="1"/>
</dbReference>
<dbReference type="SUPFAM" id="SSF82171">
    <property type="entry name" value="DPP6 N-terminal domain-like"/>
    <property type="match status" value="1"/>
</dbReference>
<name>A0A540LYB5_MALBA</name>
<comment type="caution">
    <text evidence="2">The sequence shown here is derived from an EMBL/GenBank/DDBJ whole genome shotgun (WGS) entry which is preliminary data.</text>
</comment>
<dbReference type="Proteomes" id="UP000315295">
    <property type="component" value="Unassembled WGS sequence"/>
</dbReference>
<dbReference type="PANTHER" id="PTHR31672">
    <property type="entry name" value="BNACNNG10540D PROTEIN"/>
    <property type="match status" value="1"/>
</dbReference>
<dbReference type="SUPFAM" id="SSF81383">
    <property type="entry name" value="F-box domain"/>
    <property type="match status" value="1"/>
</dbReference>
<dbReference type="CDD" id="cd22157">
    <property type="entry name" value="F-box_AtFBW1-like"/>
    <property type="match status" value="1"/>
</dbReference>
<feature type="domain" description="F-box" evidence="1">
    <location>
        <begin position="1"/>
        <end position="46"/>
    </location>
</feature>
<dbReference type="SMART" id="SM00256">
    <property type="entry name" value="FBOX"/>
    <property type="match status" value="1"/>
</dbReference>
<proteinExistence type="predicted"/>
<dbReference type="PANTHER" id="PTHR31672:SF13">
    <property type="entry name" value="F-BOX PROTEIN CPR30-LIKE"/>
    <property type="match status" value="1"/>
</dbReference>
<dbReference type="InterPro" id="IPR036047">
    <property type="entry name" value="F-box-like_dom_sf"/>
</dbReference>
<sequence>MSESDFPPEILFDILSRLPPKDLIRILCVSKSWYAIIHDHHFIKAHLQRSIQTNSAGTLLLRSNSALWSDFYSLSFNGDEAFGTLVPIERPLKCPGDYLEMLGCSVNGVVCIHDCECTDVCLWNTSIQKLKKIPLPTLEHQPPSYSNRYTLFGFGYDSANDDFKVLRITQFENRKRESVDSQVGVYSLKSNSWKKIQSLPCHGFSIHRREIVFTNGALCWLMRKDNSRCIILTLDLANENYREFHTPVDEDDNSLMNLVVLRGSLCVFVNNRSSRHEVWIMHEYGTSDSWTLLYSIGVETGPETVPWWFDHCEPLGFSKNGEMVLLKKGEGALVWFDLEQKNSNQVYSGGLPHLFKATICLGTLSLLDGDSVVSEEGTWVG</sequence>
<dbReference type="InterPro" id="IPR001810">
    <property type="entry name" value="F-box_dom"/>
</dbReference>
<organism evidence="2 3">
    <name type="scientific">Malus baccata</name>
    <name type="common">Siberian crab apple</name>
    <name type="synonym">Pyrus baccata</name>
    <dbReference type="NCBI Taxonomy" id="106549"/>
    <lineage>
        <taxon>Eukaryota</taxon>
        <taxon>Viridiplantae</taxon>
        <taxon>Streptophyta</taxon>
        <taxon>Embryophyta</taxon>
        <taxon>Tracheophyta</taxon>
        <taxon>Spermatophyta</taxon>
        <taxon>Magnoliopsida</taxon>
        <taxon>eudicotyledons</taxon>
        <taxon>Gunneridae</taxon>
        <taxon>Pentapetalae</taxon>
        <taxon>rosids</taxon>
        <taxon>fabids</taxon>
        <taxon>Rosales</taxon>
        <taxon>Rosaceae</taxon>
        <taxon>Amygdaloideae</taxon>
        <taxon>Maleae</taxon>
        <taxon>Malus</taxon>
    </lineage>
</organism>